<reference evidence="5" key="1">
    <citation type="submission" date="2025-08" db="UniProtKB">
        <authorList>
            <consortium name="RefSeq"/>
        </authorList>
    </citation>
    <scope>IDENTIFICATION</scope>
</reference>
<dbReference type="InterPro" id="IPR004562">
    <property type="entry name" value="LipoylTrfase_LipoateP_Ligase"/>
</dbReference>
<name>A0AAJ6YNF4_9HYME</name>
<protein>
    <submittedName>
        <fullName evidence="5">Lipoyltransferase 1, mitochondrial-like</fullName>
    </submittedName>
</protein>
<evidence type="ECO:0000259" key="3">
    <source>
        <dbReference type="PROSITE" id="PS51733"/>
    </source>
</evidence>
<dbReference type="FunFam" id="3.30.930.10:FF:000045">
    <property type="entry name" value="lipoyltransferase 1, mitochondrial"/>
    <property type="match status" value="1"/>
</dbReference>
<dbReference type="CDD" id="cd16443">
    <property type="entry name" value="LplA"/>
    <property type="match status" value="1"/>
</dbReference>
<dbReference type="PROSITE" id="PS51733">
    <property type="entry name" value="BPL_LPL_CATALYTIC"/>
    <property type="match status" value="1"/>
</dbReference>
<dbReference type="GO" id="GO:0005739">
    <property type="term" value="C:mitochondrion"/>
    <property type="evidence" value="ECO:0007669"/>
    <property type="project" value="TreeGrafter"/>
</dbReference>
<dbReference type="InterPro" id="IPR045864">
    <property type="entry name" value="aa-tRNA-synth_II/BPL/LPL"/>
</dbReference>
<dbReference type="Pfam" id="PF21948">
    <property type="entry name" value="LplA-B_cat"/>
    <property type="match status" value="1"/>
</dbReference>
<evidence type="ECO:0000313" key="4">
    <source>
        <dbReference type="Proteomes" id="UP000695007"/>
    </source>
</evidence>
<dbReference type="Gene3D" id="3.30.930.10">
    <property type="entry name" value="Bira Bifunctional Protein, Domain 2"/>
    <property type="match status" value="1"/>
</dbReference>
<comment type="pathway">
    <text evidence="1">Protein modification; protein lipoylation via exogenous pathway; protein N(6)-(lipoyl)lysine from lipoate: step 2/2.</text>
</comment>
<organism evidence="4 5">
    <name type="scientific">Ceratosolen solmsi marchali</name>
    <dbReference type="NCBI Taxonomy" id="326594"/>
    <lineage>
        <taxon>Eukaryota</taxon>
        <taxon>Metazoa</taxon>
        <taxon>Ecdysozoa</taxon>
        <taxon>Arthropoda</taxon>
        <taxon>Hexapoda</taxon>
        <taxon>Insecta</taxon>
        <taxon>Pterygota</taxon>
        <taxon>Neoptera</taxon>
        <taxon>Endopterygota</taxon>
        <taxon>Hymenoptera</taxon>
        <taxon>Apocrita</taxon>
        <taxon>Proctotrupomorpha</taxon>
        <taxon>Chalcidoidea</taxon>
        <taxon>Agaonidae</taxon>
        <taxon>Agaoninae</taxon>
        <taxon>Ceratosolen</taxon>
    </lineage>
</organism>
<dbReference type="RefSeq" id="XP_011501322.1">
    <property type="nucleotide sequence ID" value="XM_011503020.1"/>
</dbReference>
<dbReference type="AlphaFoldDB" id="A0AAJ6YNF4"/>
<dbReference type="PANTHER" id="PTHR12561">
    <property type="entry name" value="LIPOATE-PROTEIN LIGASE"/>
    <property type="match status" value="1"/>
</dbReference>
<sequence length="381" mass="43452">MQAIFRHDAHGSKVPAKFARFLFQLRHALTNSAKAIPKDGVKKFIFISQSTDIYVNLALEHWLYRNSDLSKQHVLLLWRSDPCVVIGRHQNPWIECNIPVIESSQIAVARRNSGGGAVYHDIGNLNLSFFTPRERYDRTYNLNIIKRALFREWNLESIINKKDDIIVEGKFKVSGTAAKLGHPNAYHHCTLLVNVNKETLSLALDNTYEGIATNATKSAPSPIRNLTEMNCHVEMDRLLSAIGWEYLRGETMTLHDEHGQKFLGPQQRGFQMLNPTEDWFPGIEKILEEFRGWDWIYGKSPTFTVTRILSRARDSFVISRDDIRPQKLVISVEKGIVQDATLTSLPSNVSQYESLIANLSGKRFSYGLVNNTVRALRPVNF</sequence>
<feature type="domain" description="BPL/LPL catalytic" evidence="3">
    <location>
        <begin position="69"/>
        <end position="254"/>
    </location>
</feature>
<evidence type="ECO:0000313" key="5">
    <source>
        <dbReference type="RefSeq" id="XP_011501322.1"/>
    </source>
</evidence>
<gene>
    <name evidence="5" type="primary">LOC105364974</name>
</gene>
<proteinExistence type="inferred from homology"/>
<evidence type="ECO:0000256" key="2">
    <source>
        <dbReference type="ARBA" id="ARBA00008242"/>
    </source>
</evidence>
<accession>A0AAJ6YNF4</accession>
<evidence type="ECO:0000256" key="1">
    <source>
        <dbReference type="ARBA" id="ARBA00005085"/>
    </source>
</evidence>
<dbReference type="GeneID" id="105364974"/>
<dbReference type="InterPro" id="IPR004143">
    <property type="entry name" value="BPL_LPL_catalytic"/>
</dbReference>
<dbReference type="GO" id="GO:0009249">
    <property type="term" value="P:protein lipoylation"/>
    <property type="evidence" value="ECO:0007669"/>
    <property type="project" value="InterPro"/>
</dbReference>
<dbReference type="Gene3D" id="3.30.390.50">
    <property type="entry name" value="CO dehydrogenase flavoprotein, C-terminal domain"/>
    <property type="match status" value="1"/>
</dbReference>
<dbReference type="GO" id="GO:0017118">
    <property type="term" value="F:lipoyltransferase activity"/>
    <property type="evidence" value="ECO:0007669"/>
    <property type="project" value="TreeGrafter"/>
</dbReference>
<dbReference type="SUPFAM" id="SSF55681">
    <property type="entry name" value="Class II aaRS and biotin synthetases"/>
    <property type="match status" value="1"/>
</dbReference>
<dbReference type="Proteomes" id="UP000695007">
    <property type="component" value="Unplaced"/>
</dbReference>
<dbReference type="KEGG" id="csol:105364974"/>
<comment type="similarity">
    <text evidence="2">Belongs to the LplA family.</text>
</comment>
<dbReference type="PANTHER" id="PTHR12561:SF3">
    <property type="entry name" value="LIPOYLTRANSFERASE 1, MITOCHONDRIAL"/>
    <property type="match status" value="1"/>
</dbReference>
<keyword evidence="4" id="KW-1185">Reference proteome</keyword>